<proteinExistence type="predicted"/>
<name>A0A402BL57_9CHLR</name>
<feature type="region of interest" description="Disordered" evidence="1">
    <location>
        <begin position="1"/>
        <end position="21"/>
    </location>
</feature>
<dbReference type="EMBL" id="BIFT01000003">
    <property type="protein sequence ID" value="GCE32097.1"/>
    <property type="molecule type" value="Genomic_DNA"/>
</dbReference>
<dbReference type="Proteomes" id="UP000287171">
    <property type="component" value="Unassembled WGS sequence"/>
</dbReference>
<evidence type="ECO:0000313" key="2">
    <source>
        <dbReference type="EMBL" id="GCE32097.1"/>
    </source>
</evidence>
<protein>
    <submittedName>
        <fullName evidence="2">Uncharacterized protein</fullName>
    </submittedName>
</protein>
<organism evidence="2 3">
    <name type="scientific">Dictyobacter alpinus</name>
    <dbReference type="NCBI Taxonomy" id="2014873"/>
    <lineage>
        <taxon>Bacteria</taxon>
        <taxon>Bacillati</taxon>
        <taxon>Chloroflexota</taxon>
        <taxon>Ktedonobacteria</taxon>
        <taxon>Ktedonobacterales</taxon>
        <taxon>Dictyobacteraceae</taxon>
        <taxon>Dictyobacter</taxon>
    </lineage>
</organism>
<accession>A0A402BL57</accession>
<comment type="caution">
    <text evidence="2">The sequence shown here is derived from an EMBL/GenBank/DDBJ whole genome shotgun (WGS) entry which is preliminary data.</text>
</comment>
<reference evidence="3" key="1">
    <citation type="submission" date="2018-12" db="EMBL/GenBank/DDBJ databases">
        <title>Tengunoibacter tsumagoiensis gen. nov., sp. nov., Dictyobacter kobayashii sp. nov., D. alpinus sp. nov., and D. joshuensis sp. nov. and description of Dictyobacteraceae fam. nov. within the order Ktedonobacterales isolated from Tengu-no-mugimeshi.</title>
        <authorList>
            <person name="Wang C.M."/>
            <person name="Zheng Y."/>
            <person name="Sakai Y."/>
            <person name="Toyoda A."/>
            <person name="Minakuchi Y."/>
            <person name="Abe K."/>
            <person name="Yokota A."/>
            <person name="Yabe S."/>
        </authorList>
    </citation>
    <scope>NUCLEOTIDE SEQUENCE [LARGE SCALE GENOMIC DNA]</scope>
    <source>
        <strain evidence="3">Uno16</strain>
    </source>
</reference>
<keyword evidence="3" id="KW-1185">Reference proteome</keyword>
<dbReference type="RefSeq" id="WP_126632098.1">
    <property type="nucleotide sequence ID" value="NZ_BIFT01000003.1"/>
</dbReference>
<gene>
    <name evidence="2" type="ORF">KDA_75810</name>
</gene>
<evidence type="ECO:0000256" key="1">
    <source>
        <dbReference type="SAM" id="MobiDB-lite"/>
    </source>
</evidence>
<sequence length="82" mass="9203">MQQTHTLGQPSPDEKARRQAAFVPGRAVHVTSTYYGPDLFGHTGTVVSIDPHSLYPYNVAVENVPGFDRPVIRSFDWYEIDV</sequence>
<evidence type="ECO:0000313" key="3">
    <source>
        <dbReference type="Proteomes" id="UP000287171"/>
    </source>
</evidence>
<dbReference type="AlphaFoldDB" id="A0A402BL57"/>